<keyword evidence="6 10" id="KW-0812">Transmembrane</keyword>
<evidence type="ECO:0000256" key="3">
    <source>
        <dbReference type="ARBA" id="ARBA00022448"/>
    </source>
</evidence>
<feature type="domain" description="PapC-like C-terminal" evidence="11">
    <location>
        <begin position="750"/>
        <end position="811"/>
    </location>
</feature>
<feature type="domain" description="PapC N-terminal" evidence="12">
    <location>
        <begin position="36"/>
        <end position="181"/>
    </location>
</feature>
<evidence type="ECO:0000256" key="7">
    <source>
        <dbReference type="ARBA" id="ARBA00022729"/>
    </source>
</evidence>
<dbReference type="Gene3D" id="3.10.20.410">
    <property type="match status" value="1"/>
</dbReference>
<accession>A0ABZ2RNF4</accession>
<evidence type="ECO:0000259" key="11">
    <source>
        <dbReference type="Pfam" id="PF13953"/>
    </source>
</evidence>
<evidence type="ECO:0000256" key="9">
    <source>
        <dbReference type="ARBA" id="ARBA00023237"/>
    </source>
</evidence>
<dbReference type="Gene3D" id="2.60.40.2070">
    <property type="match status" value="1"/>
</dbReference>
<gene>
    <name evidence="13" type="ORF">WG219_20620</name>
</gene>
<dbReference type="PANTHER" id="PTHR30451:SF21">
    <property type="entry name" value="FIMBRIAL USHER DOMAIN-CONTAINING PROTEIN YDET-RELATED"/>
    <property type="match status" value="1"/>
</dbReference>
<dbReference type="Gene3D" id="2.60.40.2610">
    <property type="entry name" value="Outer membrane usher protein FimD, plug domain"/>
    <property type="match status" value="1"/>
</dbReference>
<organism evidence="13 14">
    <name type="scientific">Ectopseudomonas mendocina</name>
    <name type="common">Pseudomonas mendocina</name>
    <dbReference type="NCBI Taxonomy" id="300"/>
    <lineage>
        <taxon>Bacteria</taxon>
        <taxon>Pseudomonadati</taxon>
        <taxon>Pseudomonadota</taxon>
        <taxon>Gammaproteobacteria</taxon>
        <taxon>Pseudomonadales</taxon>
        <taxon>Pseudomonadaceae</taxon>
        <taxon>Ectopseudomonas</taxon>
    </lineage>
</organism>
<keyword evidence="3 10" id="KW-0813">Transport</keyword>
<dbReference type="PROSITE" id="PS01151">
    <property type="entry name" value="FIMBRIAL_USHER"/>
    <property type="match status" value="1"/>
</dbReference>
<evidence type="ECO:0000256" key="6">
    <source>
        <dbReference type="ARBA" id="ARBA00022692"/>
    </source>
</evidence>
<dbReference type="Gene3D" id="2.60.40.3110">
    <property type="match status" value="1"/>
</dbReference>
<keyword evidence="4" id="KW-1134">Transmembrane beta strand</keyword>
<dbReference type="InterPro" id="IPR042186">
    <property type="entry name" value="FimD_plug_dom"/>
</dbReference>
<name>A0ABZ2RNF4_ECTME</name>
<keyword evidence="8 10" id="KW-0472">Membrane</keyword>
<dbReference type="InterPro" id="IPR018030">
    <property type="entry name" value="Fimbrial_membr_usher_CS"/>
</dbReference>
<dbReference type="InterPro" id="IPR000015">
    <property type="entry name" value="Fimb_usher"/>
</dbReference>
<dbReference type="PANTHER" id="PTHR30451">
    <property type="entry name" value="OUTER MEMBRANE USHER PROTEIN"/>
    <property type="match status" value="1"/>
</dbReference>
<evidence type="ECO:0000256" key="5">
    <source>
        <dbReference type="ARBA" id="ARBA00022558"/>
    </source>
</evidence>
<dbReference type="InterPro" id="IPR025949">
    <property type="entry name" value="PapC-like_C"/>
</dbReference>
<dbReference type="EMBL" id="CP148074">
    <property type="protein sequence ID" value="WXL25669.1"/>
    <property type="molecule type" value="Genomic_DNA"/>
</dbReference>
<proteinExistence type="inferred from homology"/>
<evidence type="ECO:0000256" key="1">
    <source>
        <dbReference type="ARBA" id="ARBA00004571"/>
    </source>
</evidence>
<evidence type="ECO:0000256" key="10">
    <source>
        <dbReference type="RuleBase" id="RU003884"/>
    </source>
</evidence>
<keyword evidence="7" id="KW-0732">Signal</keyword>
<dbReference type="InterPro" id="IPR025885">
    <property type="entry name" value="PapC_N"/>
</dbReference>
<keyword evidence="5 10" id="KW-1029">Fimbrium biogenesis</keyword>
<protein>
    <submittedName>
        <fullName evidence="13">Fimbria/pilus outer membrane usher protein</fullName>
    </submittedName>
</protein>
<keyword evidence="14" id="KW-1185">Reference proteome</keyword>
<dbReference type="Proteomes" id="UP001476583">
    <property type="component" value="Chromosome"/>
</dbReference>
<comment type="subcellular location">
    <subcellularLocation>
        <location evidence="1 10">Cell outer membrane</location>
        <topology evidence="1 10">Multi-pass membrane protein</topology>
    </subcellularLocation>
</comment>
<dbReference type="InterPro" id="IPR037224">
    <property type="entry name" value="PapC_N_sf"/>
</dbReference>
<dbReference type="SUPFAM" id="SSF141729">
    <property type="entry name" value="FimD N-terminal domain-like"/>
    <property type="match status" value="1"/>
</dbReference>
<evidence type="ECO:0000313" key="14">
    <source>
        <dbReference type="Proteomes" id="UP001476583"/>
    </source>
</evidence>
<dbReference type="Pfam" id="PF13953">
    <property type="entry name" value="PapC_C"/>
    <property type="match status" value="1"/>
</dbReference>
<dbReference type="Pfam" id="PF13954">
    <property type="entry name" value="PapC_N"/>
    <property type="match status" value="1"/>
</dbReference>
<evidence type="ECO:0000259" key="12">
    <source>
        <dbReference type="Pfam" id="PF13954"/>
    </source>
</evidence>
<evidence type="ECO:0000313" key="13">
    <source>
        <dbReference type="EMBL" id="WXL25669.1"/>
    </source>
</evidence>
<evidence type="ECO:0000256" key="8">
    <source>
        <dbReference type="ARBA" id="ARBA00023136"/>
    </source>
</evidence>
<sequence>MNKAKAIINSRAKISYILAISTTPAFLSPTNAHSIEFNQSFIKNGSATAIELKYFETESGVAPGSYNVDILINNTVWKRDDLVFKEQTSGKVLPEFNIATLREMGVDIYRLKSDGYISSELTDDSIFDLETIPSAVISFDVNKLELSISVPQIYILRTSTTVDPSLWEDGITAFYSNYQSNFTRNTNANNSNDYLFIGLRNGLNIGAWRLRNESTITATSDTSAKFNSTRNYIERDISRLKSTLSLGELYSPGNIFDSVQYRGLQLGTDTSMLAANEIGFAPTVHGIANSNATVEIRQNNNLIYSTSVPPGAFEITDIYPSGSNGDLEVTIIESDGEKRSFIQPYAFLPVMVSKGQKRYSLAMGEYGNGDYSAPNFAQGTFVYGLSNEITAYGGTITAEDYNAINVGLGLNTPIGGMSLDVTNSNSKTPSDKKNGQSVRFLYSKTFNSTDTTFTMVGYRYSTEEYRTLSQHVEDMGDFASASYAKQKNRLDLNINQSLGDSGTFFVSAGETSYWNTLGRTRKFQAGYSGRLFDGNFSISLSRTESADSSQAEDNQISATFSMPLGSSNRSPRIYTSAISSKNSGDNFQTGISGSVDDKGNLNYNAQATYNEDDNTSISLGLNWNSPYASLNGSYSQSPDSKHYNLGAAGSVVVHKHGITLGQPVSDTFALVEVPKVKGVGINLSSQAHTDSAGFVIANYVQPYRRNWIDLDTSTIGSDVELEETSIQVIPRRGSIAHARFNAETGRRVQFTLALTTGEGIPMGAVAVDQDGKNLGVIDNNSRLLAFGIKDTGKLTIKWQDEICEATYQLPEKTHDVFYDDIRVTCSN</sequence>
<keyword evidence="9 10" id="KW-0998">Cell outer membrane</keyword>
<dbReference type="Pfam" id="PF00577">
    <property type="entry name" value="Usher"/>
    <property type="match status" value="1"/>
</dbReference>
<evidence type="ECO:0000256" key="2">
    <source>
        <dbReference type="ARBA" id="ARBA00008064"/>
    </source>
</evidence>
<dbReference type="InterPro" id="IPR043142">
    <property type="entry name" value="PapC-like_C_sf"/>
</dbReference>
<comment type="similarity">
    <text evidence="2 10">Belongs to the fimbrial export usher family.</text>
</comment>
<evidence type="ECO:0000256" key="4">
    <source>
        <dbReference type="ARBA" id="ARBA00022452"/>
    </source>
</evidence>
<reference evidence="13 14" key="1">
    <citation type="submission" date="2024-03" db="EMBL/GenBank/DDBJ databases">
        <title>Complete genome of BD2.</title>
        <authorList>
            <person name="Cao G."/>
        </authorList>
    </citation>
    <scope>NUCLEOTIDE SEQUENCE [LARGE SCALE GENOMIC DNA]</scope>
    <source>
        <strain evidence="13 14">BD2</strain>
    </source>
</reference>